<name>A0A3A9IKK5_AERVE</name>
<protein>
    <submittedName>
        <fullName evidence="3">Appr-1-p processing protein</fullName>
    </submittedName>
</protein>
<dbReference type="Pfam" id="PF01661">
    <property type="entry name" value="Macro"/>
    <property type="match status" value="1"/>
</dbReference>
<dbReference type="PROSITE" id="PS51154">
    <property type="entry name" value="MACRO"/>
    <property type="match status" value="1"/>
</dbReference>
<evidence type="ECO:0000256" key="1">
    <source>
        <dbReference type="ARBA" id="ARBA00035885"/>
    </source>
</evidence>
<sequence>MVKVMIGDIFKSHSETIVNAVNCVGVMGKGVASEFKKRFPKMFNDYAARCAAKEVKLGEPYLYQDILGTSVINFPTKGHWRSTSKLTDVVNGLDYLLAHVPQWGIQSLAIPPLGCGNGGLDWAVVGPIMYQKLSTLNITVEIYAPYGTQQEQLTTAFLQQSITTDNIKGRQQQRLNPEWLTLLEVVDELTKQPYANPVGRTIFQKIAYILTEQGVNTGFTFQQASYGPFSEQLQEAVKVFANINLIEEQTLGRMTAIRVGPAYVEFRETYADVLNGYRRKIIKTVDLFSRIKSTEQAEEVATVLYAARQLKQQGHASEVSEADIYRYVLEWKKSWNKEDKRLALAGTIRNLEILNWMRLQHSAELVIE</sequence>
<dbReference type="CDD" id="cd02901">
    <property type="entry name" value="Macro_Poa1p-like"/>
    <property type="match status" value="1"/>
</dbReference>
<evidence type="ECO:0000313" key="4">
    <source>
        <dbReference type="Proteomes" id="UP000281725"/>
    </source>
</evidence>
<dbReference type="InterPro" id="IPR002589">
    <property type="entry name" value="Macro_dom"/>
</dbReference>
<dbReference type="AlphaFoldDB" id="A0A3A9IKK5"/>
<proteinExistence type="predicted"/>
<dbReference type="PANTHER" id="PTHR12521:SF0">
    <property type="entry name" value="ADP-RIBOSE GLYCOHYDROLASE OARD1"/>
    <property type="match status" value="1"/>
</dbReference>
<dbReference type="Proteomes" id="UP000281725">
    <property type="component" value="Unassembled WGS sequence"/>
</dbReference>
<dbReference type="Gene3D" id="3.40.220.10">
    <property type="entry name" value="Leucine Aminopeptidase, subunit E, domain 1"/>
    <property type="match status" value="1"/>
</dbReference>
<gene>
    <name evidence="3" type="ORF">D6R50_06780</name>
</gene>
<accession>A0A3A9IKK5</accession>
<organism evidence="3 4">
    <name type="scientific">Aeromonas veronii</name>
    <dbReference type="NCBI Taxonomy" id="654"/>
    <lineage>
        <taxon>Bacteria</taxon>
        <taxon>Pseudomonadati</taxon>
        <taxon>Pseudomonadota</taxon>
        <taxon>Gammaproteobacteria</taxon>
        <taxon>Aeromonadales</taxon>
        <taxon>Aeromonadaceae</taxon>
        <taxon>Aeromonas</taxon>
    </lineage>
</organism>
<dbReference type="SMART" id="SM00506">
    <property type="entry name" value="A1pp"/>
    <property type="match status" value="1"/>
</dbReference>
<dbReference type="EMBL" id="RAWX01000002">
    <property type="protein sequence ID" value="RKJ88993.1"/>
    <property type="molecule type" value="Genomic_DNA"/>
</dbReference>
<evidence type="ECO:0000313" key="3">
    <source>
        <dbReference type="EMBL" id="RKJ88993.1"/>
    </source>
</evidence>
<dbReference type="SUPFAM" id="SSF52949">
    <property type="entry name" value="Macro domain-like"/>
    <property type="match status" value="1"/>
</dbReference>
<reference evidence="3 4" key="1">
    <citation type="submission" date="2018-09" db="EMBL/GenBank/DDBJ databases">
        <title>Genome sequencing of Aeromonas veronii MS-17-88.</title>
        <authorList>
            <person name="Tekedar H.C."/>
            <person name="Arick M.A."/>
            <person name="Hsu C.-Y."/>
            <person name="Thrash A."/>
            <person name="Karsi A."/>
            <person name="Lawrence M.L."/>
            <person name="Abdelhamed H."/>
        </authorList>
    </citation>
    <scope>NUCLEOTIDE SEQUENCE [LARGE SCALE GENOMIC DNA]</scope>
    <source>
        <strain evidence="3 4">MS 17-88</strain>
    </source>
</reference>
<dbReference type="GO" id="GO:0140291">
    <property type="term" value="P:peptidyl-glutamate ADP-deribosylation"/>
    <property type="evidence" value="ECO:0007669"/>
    <property type="project" value="TreeGrafter"/>
</dbReference>
<comment type="catalytic activity">
    <reaction evidence="1">
        <text>an N-(ADP-alpha-D-ribosyl)-thymidine in DNA + H2O = a thymidine in DNA + ADP-D-ribose</text>
        <dbReference type="Rhea" id="RHEA:71655"/>
        <dbReference type="Rhea" id="RHEA-COMP:13556"/>
        <dbReference type="Rhea" id="RHEA-COMP:18051"/>
        <dbReference type="ChEBI" id="CHEBI:15377"/>
        <dbReference type="ChEBI" id="CHEBI:57967"/>
        <dbReference type="ChEBI" id="CHEBI:137386"/>
        <dbReference type="ChEBI" id="CHEBI:191199"/>
    </reaction>
    <physiologicalReaction direction="left-to-right" evidence="1">
        <dbReference type="Rhea" id="RHEA:71656"/>
    </physiologicalReaction>
</comment>
<evidence type="ECO:0000259" key="2">
    <source>
        <dbReference type="PROSITE" id="PS51154"/>
    </source>
</evidence>
<dbReference type="RefSeq" id="WP_120414701.1">
    <property type="nucleotide sequence ID" value="NZ_RAWX01000002.1"/>
</dbReference>
<comment type="caution">
    <text evidence="3">The sequence shown here is derived from an EMBL/GenBank/DDBJ whole genome shotgun (WGS) entry which is preliminary data.</text>
</comment>
<dbReference type="InterPro" id="IPR050892">
    <property type="entry name" value="ADP-ribose_metab_enzymes"/>
</dbReference>
<dbReference type="InterPro" id="IPR043472">
    <property type="entry name" value="Macro_dom-like"/>
</dbReference>
<feature type="domain" description="Macro" evidence="2">
    <location>
        <begin position="1"/>
        <end position="151"/>
    </location>
</feature>
<dbReference type="PANTHER" id="PTHR12521">
    <property type="entry name" value="PROTEIN C6ORF130"/>
    <property type="match status" value="1"/>
</dbReference>